<feature type="domain" description="R3H" evidence="3">
    <location>
        <begin position="553"/>
        <end position="616"/>
    </location>
</feature>
<dbReference type="STRING" id="1382522.W6MPA0"/>
<evidence type="ECO:0008006" key="6">
    <source>
        <dbReference type="Google" id="ProtNLM"/>
    </source>
</evidence>
<dbReference type="InterPro" id="IPR001374">
    <property type="entry name" value="R3H_dom"/>
</dbReference>
<evidence type="ECO:0000313" key="4">
    <source>
        <dbReference type="EMBL" id="CDK28113.1"/>
    </source>
</evidence>
<feature type="region of interest" description="Disordered" evidence="1">
    <location>
        <begin position="1"/>
        <end position="44"/>
    </location>
</feature>
<feature type="compositionally biased region" description="Acidic residues" evidence="1">
    <location>
        <begin position="153"/>
        <end position="171"/>
    </location>
</feature>
<evidence type="ECO:0000313" key="5">
    <source>
        <dbReference type="Proteomes" id="UP000019384"/>
    </source>
</evidence>
<dbReference type="InterPro" id="IPR000467">
    <property type="entry name" value="G_patch_dom"/>
</dbReference>
<feature type="compositionally biased region" description="Acidic residues" evidence="1">
    <location>
        <begin position="460"/>
        <end position="470"/>
    </location>
</feature>
<dbReference type="EMBL" id="HG793129">
    <property type="protein sequence ID" value="CDK28113.1"/>
    <property type="molecule type" value="Genomic_DNA"/>
</dbReference>
<dbReference type="RefSeq" id="XP_022460104.1">
    <property type="nucleotide sequence ID" value="XM_022600793.1"/>
</dbReference>
<feature type="compositionally biased region" description="Basic and acidic residues" evidence="1">
    <location>
        <begin position="243"/>
        <end position="254"/>
    </location>
</feature>
<dbReference type="SUPFAM" id="SSF82708">
    <property type="entry name" value="R3H domain"/>
    <property type="match status" value="1"/>
</dbReference>
<dbReference type="InterPro" id="IPR051189">
    <property type="entry name" value="Splicing_assoc_domain"/>
</dbReference>
<gene>
    <name evidence="4" type="ORF">KUCA_T00004094001</name>
</gene>
<feature type="region of interest" description="Disordered" evidence="1">
    <location>
        <begin position="152"/>
        <end position="271"/>
    </location>
</feature>
<feature type="compositionally biased region" description="Low complexity" evidence="1">
    <location>
        <begin position="181"/>
        <end position="192"/>
    </location>
</feature>
<dbReference type="Pfam" id="PF01424">
    <property type="entry name" value="R3H"/>
    <property type="match status" value="1"/>
</dbReference>
<accession>W6MPA0</accession>
<evidence type="ECO:0000259" key="3">
    <source>
        <dbReference type="PROSITE" id="PS51061"/>
    </source>
</evidence>
<sequence length="722" mass="81050">MGRHRGGARSGSRGGARGGARGRGRGRGRGGSSRGGFARSRGNYGGQYPELMDFDDNIFIPGGGRVDPRSFERKHMGLGSELVYTQDHEELSMRGPIRKRPPITFVLAKEVYDPSKLVKEFVSMKIHQVAKTDENIEDFTDISKDLDAVLYDSESESEESLYEEEEEEADESEKGFESDPGDLGDSGVDMVVGSGGEGFEEVATVEDSSNTNLASLDSLDSNHTSDSDSASETIPFEIDTQGDPDHSQNRKPVSEMKLPSNEPPKLMNIPTPVVVKRERDTEKRSIRVGGVDFSLQTDLGETYIELPAKSKASFRFAKEPKAIEFLDEDEDFDEDVDDDIDDEFHYYKENIPQDQDMDSASETDSEPAYGLLPEDFIDFDLTSVKVENIRESPVGNRYFVQSGPLFGDLDFRWVDHWDLSDLLIEKGFNETRFGAFIKHLTKELTQSDPEPEYDYPFSDTSEDDESEDDEGLQDLVNFNFNRAVHHELDSNEPLKTRGKGKKKRLDTSMLDLDPSMIQSLEASFEARNRSKIGKKKNKKSTSMYDLSILYPTAITIEEILEEIDLFFNDDERQTLEFPPFNNHAQKMITWIANEYHLKTRIFGQGLSKYAVLIKKAKTYNSEPDYDAARSYLQKRVTFFRSELVSKGSRNGTSTSTKNKSSKLRLQEGEVVGDGAPAIGQENIGRRLLEKLGWTQGSGLGVENMGISEPILAKMKNSKSGLR</sequence>
<dbReference type="Pfam" id="PF01585">
    <property type="entry name" value="G-patch"/>
    <property type="match status" value="1"/>
</dbReference>
<dbReference type="SMART" id="SM00443">
    <property type="entry name" value="G_patch"/>
    <property type="match status" value="1"/>
</dbReference>
<keyword evidence="5" id="KW-1185">Reference proteome</keyword>
<organism evidence="4 5">
    <name type="scientific">Kuraishia capsulata CBS 1993</name>
    <dbReference type="NCBI Taxonomy" id="1382522"/>
    <lineage>
        <taxon>Eukaryota</taxon>
        <taxon>Fungi</taxon>
        <taxon>Dikarya</taxon>
        <taxon>Ascomycota</taxon>
        <taxon>Saccharomycotina</taxon>
        <taxon>Pichiomycetes</taxon>
        <taxon>Pichiales</taxon>
        <taxon>Pichiaceae</taxon>
        <taxon>Kuraishia</taxon>
    </lineage>
</organism>
<feature type="compositionally biased region" description="Low complexity" evidence="1">
    <location>
        <begin position="646"/>
        <end position="658"/>
    </location>
</feature>
<evidence type="ECO:0000256" key="1">
    <source>
        <dbReference type="SAM" id="MobiDB-lite"/>
    </source>
</evidence>
<reference evidence="4" key="2">
    <citation type="submission" date="2014-02" db="EMBL/GenBank/DDBJ databases">
        <title>Complete DNA sequence of /Kuraishia capsulata/ illustrates novel genomic features among budding yeasts (/Saccharomycotina/).</title>
        <authorList>
            <person name="Morales L."/>
            <person name="Noel B."/>
            <person name="Porcel B."/>
            <person name="Marcet-Houben M."/>
            <person name="Hullo M-F."/>
            <person name="Sacerdot C."/>
            <person name="Tekaia F."/>
            <person name="Leh-Louis V."/>
            <person name="Despons L."/>
            <person name="Khanna V."/>
            <person name="Aury J-M."/>
            <person name="Barbe V."/>
            <person name="Couloux A."/>
            <person name="Labadie K."/>
            <person name="Pelletier E."/>
            <person name="Souciet J-L."/>
            <person name="Boekhout T."/>
            <person name="Gabaldon T."/>
            <person name="Wincker P."/>
            <person name="Dujon B."/>
        </authorList>
    </citation>
    <scope>NUCLEOTIDE SEQUENCE</scope>
    <source>
        <strain evidence="4">CBS 1993</strain>
    </source>
</reference>
<dbReference type="Gene3D" id="3.30.1370.50">
    <property type="entry name" value="R3H-like domain"/>
    <property type="match status" value="1"/>
</dbReference>
<protein>
    <recommendedName>
        <fullName evidence="6">Protein SQS1</fullName>
    </recommendedName>
</protein>
<dbReference type="InterPro" id="IPR036867">
    <property type="entry name" value="R3H_dom_sf"/>
</dbReference>
<dbReference type="OrthoDB" id="21470at2759"/>
<dbReference type="HOGENOM" id="CLU_021974_1_0_1"/>
<reference evidence="4" key="1">
    <citation type="submission" date="2013-12" db="EMBL/GenBank/DDBJ databases">
        <authorList>
            <person name="Genoscope - CEA"/>
        </authorList>
    </citation>
    <scope>NUCLEOTIDE SEQUENCE</scope>
    <source>
        <strain evidence="4">CBS 1993</strain>
    </source>
</reference>
<dbReference type="AlphaFoldDB" id="W6MPA0"/>
<dbReference type="PROSITE" id="PS51061">
    <property type="entry name" value="R3H"/>
    <property type="match status" value="1"/>
</dbReference>
<feature type="region of interest" description="Disordered" evidence="1">
    <location>
        <begin position="646"/>
        <end position="666"/>
    </location>
</feature>
<dbReference type="PROSITE" id="PS50174">
    <property type="entry name" value="G_PATCH"/>
    <property type="match status" value="1"/>
</dbReference>
<dbReference type="PANTHER" id="PTHR14195">
    <property type="entry name" value="G PATCH DOMAIN CONTAINING PROTEIN 2"/>
    <property type="match status" value="1"/>
</dbReference>
<dbReference type="Proteomes" id="UP000019384">
    <property type="component" value="Unassembled WGS sequence"/>
</dbReference>
<feature type="compositionally biased region" description="Polar residues" evidence="1">
    <location>
        <begin position="206"/>
        <end position="232"/>
    </location>
</feature>
<dbReference type="GO" id="GO:0003676">
    <property type="term" value="F:nucleic acid binding"/>
    <property type="evidence" value="ECO:0007669"/>
    <property type="project" value="UniProtKB-UniRule"/>
</dbReference>
<evidence type="ECO:0000259" key="2">
    <source>
        <dbReference type="PROSITE" id="PS50174"/>
    </source>
</evidence>
<feature type="region of interest" description="Disordered" evidence="1">
    <location>
        <begin position="447"/>
        <end position="470"/>
    </location>
</feature>
<feature type="compositionally biased region" description="Gly residues" evidence="1">
    <location>
        <begin position="8"/>
        <end position="19"/>
    </location>
</feature>
<proteinExistence type="predicted"/>
<dbReference type="GeneID" id="34521492"/>
<feature type="domain" description="G-patch" evidence="2">
    <location>
        <begin position="680"/>
        <end position="722"/>
    </location>
</feature>
<name>W6MPA0_9ASCO</name>